<dbReference type="SUPFAM" id="SSF52047">
    <property type="entry name" value="RNI-like"/>
    <property type="match status" value="2"/>
</dbReference>
<dbReference type="Gene3D" id="3.80.10.10">
    <property type="entry name" value="Ribonuclease Inhibitor"/>
    <property type="match status" value="3"/>
</dbReference>
<feature type="region of interest" description="Disordered" evidence="1">
    <location>
        <begin position="556"/>
        <end position="592"/>
    </location>
</feature>
<dbReference type="InterPro" id="IPR032675">
    <property type="entry name" value="LRR_dom_sf"/>
</dbReference>
<evidence type="ECO:0000313" key="4">
    <source>
        <dbReference type="Proteomes" id="UP000521943"/>
    </source>
</evidence>
<dbReference type="Proteomes" id="UP000521943">
    <property type="component" value="Unassembled WGS sequence"/>
</dbReference>
<dbReference type="EMBL" id="JACGCI010000004">
    <property type="protein sequence ID" value="KAF6764133.1"/>
    <property type="molecule type" value="Genomic_DNA"/>
</dbReference>
<keyword evidence="4" id="KW-1185">Reference proteome</keyword>
<dbReference type="InterPro" id="IPR057207">
    <property type="entry name" value="FBXL15_LRR"/>
</dbReference>
<dbReference type="InterPro" id="IPR006553">
    <property type="entry name" value="Leu-rich_rpt_Cys-con_subtyp"/>
</dbReference>
<evidence type="ECO:0000259" key="2">
    <source>
        <dbReference type="Pfam" id="PF25372"/>
    </source>
</evidence>
<name>A0A8H6MCG6_9AGAR</name>
<dbReference type="Pfam" id="PF25372">
    <property type="entry name" value="DUF7885"/>
    <property type="match status" value="2"/>
</dbReference>
<comment type="caution">
    <text evidence="3">The sequence shown here is derived from an EMBL/GenBank/DDBJ whole genome shotgun (WGS) entry which is preliminary data.</text>
</comment>
<feature type="compositionally biased region" description="Polar residues" evidence="1">
    <location>
        <begin position="273"/>
        <end position="283"/>
    </location>
</feature>
<proteinExistence type="predicted"/>
<evidence type="ECO:0000256" key="1">
    <source>
        <dbReference type="SAM" id="MobiDB-lite"/>
    </source>
</evidence>
<feature type="domain" description="F-box/LRR-repeat protein 15-like leucin rich repeat" evidence="2">
    <location>
        <begin position="365"/>
        <end position="457"/>
    </location>
</feature>
<feature type="region of interest" description="Disordered" evidence="1">
    <location>
        <begin position="262"/>
        <end position="291"/>
    </location>
</feature>
<dbReference type="OrthoDB" id="10257471at2759"/>
<accession>A0A8H6MCG6</accession>
<gene>
    <name evidence="3" type="ORF">DFP72DRAFT_414720</name>
</gene>
<dbReference type="PANTHER" id="PTHR13318">
    <property type="entry name" value="PARTNER OF PAIRED, ISOFORM B-RELATED"/>
    <property type="match status" value="1"/>
</dbReference>
<dbReference type="AlphaFoldDB" id="A0A8H6MCG6"/>
<feature type="region of interest" description="Disordered" evidence="1">
    <location>
        <begin position="657"/>
        <end position="690"/>
    </location>
</feature>
<dbReference type="GO" id="GO:0019005">
    <property type="term" value="C:SCF ubiquitin ligase complex"/>
    <property type="evidence" value="ECO:0007669"/>
    <property type="project" value="TreeGrafter"/>
</dbReference>
<feature type="compositionally biased region" description="Basic and acidic residues" evidence="1">
    <location>
        <begin position="663"/>
        <end position="674"/>
    </location>
</feature>
<reference evidence="3 4" key="1">
    <citation type="submission" date="2020-07" db="EMBL/GenBank/DDBJ databases">
        <title>Comparative genomics of pyrophilous fungi reveals a link between fire events and developmental genes.</title>
        <authorList>
            <consortium name="DOE Joint Genome Institute"/>
            <person name="Steindorff A.S."/>
            <person name="Carver A."/>
            <person name="Calhoun S."/>
            <person name="Stillman K."/>
            <person name="Liu H."/>
            <person name="Lipzen A."/>
            <person name="Pangilinan J."/>
            <person name="Labutti K."/>
            <person name="Bruns T.D."/>
            <person name="Grigoriev I.V."/>
        </authorList>
    </citation>
    <scope>NUCLEOTIDE SEQUENCE [LARGE SCALE GENOMIC DNA]</scope>
    <source>
        <strain evidence="3 4">CBS 144469</strain>
    </source>
</reference>
<feature type="compositionally biased region" description="Basic residues" evidence="1">
    <location>
        <begin position="565"/>
        <end position="577"/>
    </location>
</feature>
<evidence type="ECO:0000313" key="3">
    <source>
        <dbReference type="EMBL" id="KAF6764133.1"/>
    </source>
</evidence>
<dbReference type="SMART" id="SM00367">
    <property type="entry name" value="LRR_CC"/>
    <property type="match status" value="8"/>
</dbReference>
<protein>
    <recommendedName>
        <fullName evidence="2">F-box/LRR-repeat protein 15-like leucin rich repeat domain-containing protein</fullName>
    </recommendedName>
</protein>
<sequence>MYPENRLFGIKDGSGSSLGYNLKFLSNVIEYIPSPQDLVSLSLVCHLYLPLSQKKVWGNPKFASYHKFQQFISTLSSPQQTLPYRTFVDVINLNGLTEITDHEFKVLAGCRRVKALEIPHCLKIDSPTLLHASYQYQQLGAVDFEGLQSVTDSVIAVLARNNPNLLGAKLGKCSRLTDAALLSLAAHCSKLQEVYLQHLPLITSQGLGELITQCRALQTLDLSHCPGFDDESARLIWTSLTPLRKVLLAGCSTITDQMFLNNPNPTPLRSPGSDGSNQSSNRQGTEKPLPAAPMPLRLIRNLRHLDLTDCSLLSDFFIHLITTNSPKLHVLNLKNCCLLTDASLESMGACLGNSLHQLILAKVPEITDAGIIALTRRCRKITSLDLSECKNLTDVSVQSIATLSRIESLRLNSIEDITDTGITWLGSLRRPSLKRLHLSFCKGVTPLSIYHFLTKQPQLNFLSVSGVPSFLDDPKFLELSKASERGWKPETFRVYSGEESISALRDMLAQLFASATAAEVEGRGQIKGKSLPSRGSSSRSAYPLITLSIPSSISGIAGRDSSRGTSHRHPGCCHHKAPPANTRGSGPTHDETKADIPSALCPCLRHRGTSNSSSSILQPHRTPISPLATPCCCSSSGPTLTFIPSSQRFHFYITSFPSSGSESRSRGTDIDRGCQTKPSPNLSRTPRIQSAAPGLYLPLKTLRTGRTTRTTTSSPTTSSPSRILAPTARLWRRLRVGRVMRCCHSRPLSQ</sequence>
<dbReference type="GO" id="GO:0031146">
    <property type="term" value="P:SCF-dependent proteasomal ubiquitin-dependent protein catabolic process"/>
    <property type="evidence" value="ECO:0007669"/>
    <property type="project" value="TreeGrafter"/>
</dbReference>
<organism evidence="3 4">
    <name type="scientific">Ephemerocybe angulata</name>
    <dbReference type="NCBI Taxonomy" id="980116"/>
    <lineage>
        <taxon>Eukaryota</taxon>
        <taxon>Fungi</taxon>
        <taxon>Dikarya</taxon>
        <taxon>Basidiomycota</taxon>
        <taxon>Agaricomycotina</taxon>
        <taxon>Agaricomycetes</taxon>
        <taxon>Agaricomycetidae</taxon>
        <taxon>Agaricales</taxon>
        <taxon>Agaricineae</taxon>
        <taxon>Psathyrellaceae</taxon>
        <taxon>Ephemerocybe</taxon>
    </lineage>
</organism>
<feature type="compositionally biased region" description="Polar residues" evidence="1">
    <location>
        <begin position="676"/>
        <end position="688"/>
    </location>
</feature>
<feature type="domain" description="F-box/LRR-repeat protein 15-like leucin rich repeat" evidence="2">
    <location>
        <begin position="136"/>
        <end position="349"/>
    </location>
</feature>
<feature type="region of interest" description="Disordered" evidence="1">
    <location>
        <begin position="703"/>
        <end position="722"/>
    </location>
</feature>